<dbReference type="InterPro" id="IPR029061">
    <property type="entry name" value="THDP-binding"/>
</dbReference>
<accession>A0A1H9TBD1</accession>
<dbReference type="OrthoDB" id="9775140at2"/>
<organism evidence="3 4">
    <name type="scientific">Propionibacterium cyclohexanicum</name>
    <dbReference type="NCBI Taxonomy" id="64702"/>
    <lineage>
        <taxon>Bacteria</taxon>
        <taxon>Bacillati</taxon>
        <taxon>Actinomycetota</taxon>
        <taxon>Actinomycetes</taxon>
        <taxon>Propionibacteriales</taxon>
        <taxon>Propionibacteriaceae</taxon>
        <taxon>Propionibacterium</taxon>
    </lineage>
</organism>
<proteinExistence type="predicted"/>
<reference evidence="3 4" key="1">
    <citation type="submission" date="2016-10" db="EMBL/GenBank/DDBJ databases">
        <authorList>
            <person name="de Groot N.N."/>
        </authorList>
    </citation>
    <scope>NUCLEOTIDE SEQUENCE [LARGE SCALE GENOMIC DNA]</scope>
    <source>
        <strain evidence="3 4">DSM 16859</strain>
    </source>
</reference>
<evidence type="ECO:0000259" key="2">
    <source>
        <dbReference type="Pfam" id="PF02775"/>
    </source>
</evidence>
<gene>
    <name evidence="3" type="ORF">SAMN05443377_12027</name>
</gene>
<dbReference type="GO" id="GO:0030976">
    <property type="term" value="F:thiamine pyrophosphate binding"/>
    <property type="evidence" value="ECO:0007669"/>
    <property type="project" value="InterPro"/>
</dbReference>
<evidence type="ECO:0000313" key="4">
    <source>
        <dbReference type="Proteomes" id="UP000198815"/>
    </source>
</evidence>
<dbReference type="InterPro" id="IPR051457">
    <property type="entry name" value="2-oxoacid:Fd_oxidoreductase"/>
</dbReference>
<dbReference type="SUPFAM" id="SSF52518">
    <property type="entry name" value="Thiamin diphosphate-binding fold (THDP-binding)"/>
    <property type="match status" value="1"/>
</dbReference>
<dbReference type="RefSeq" id="WP_091970468.1">
    <property type="nucleotide sequence ID" value="NZ_FOGZ01000020.1"/>
</dbReference>
<dbReference type="CDD" id="cd03375">
    <property type="entry name" value="TPP_OGFOR"/>
    <property type="match status" value="1"/>
</dbReference>
<dbReference type="EMBL" id="FOGZ01000020">
    <property type="protein sequence ID" value="SER94089.1"/>
    <property type="molecule type" value="Genomic_DNA"/>
</dbReference>
<dbReference type="Pfam" id="PF02775">
    <property type="entry name" value="TPP_enzyme_C"/>
    <property type="match status" value="1"/>
</dbReference>
<keyword evidence="1" id="KW-0560">Oxidoreductase</keyword>
<dbReference type="GO" id="GO:0000287">
    <property type="term" value="F:magnesium ion binding"/>
    <property type="evidence" value="ECO:0007669"/>
    <property type="project" value="UniProtKB-ARBA"/>
</dbReference>
<feature type="domain" description="Thiamine pyrophosphate enzyme TPP-binding" evidence="2">
    <location>
        <begin position="66"/>
        <end position="213"/>
    </location>
</feature>
<keyword evidence="4" id="KW-1185">Reference proteome</keyword>
<dbReference type="InterPro" id="IPR011766">
    <property type="entry name" value="TPP_enzyme_TPP-bd"/>
</dbReference>
<dbReference type="Proteomes" id="UP000198815">
    <property type="component" value="Unassembled WGS sequence"/>
</dbReference>
<dbReference type="GO" id="GO:0045333">
    <property type="term" value="P:cellular respiration"/>
    <property type="evidence" value="ECO:0007669"/>
    <property type="project" value="UniProtKB-ARBA"/>
</dbReference>
<evidence type="ECO:0000256" key="1">
    <source>
        <dbReference type="ARBA" id="ARBA00023002"/>
    </source>
</evidence>
<sequence length="364" mass="38843">MSTLTSSDGLAGVPTAPEPLKRKDFISDQEVRWCPGCGDYSILAAFQQILPSLGIRRENTVVVSGIGCSSRLPYYMNTYGIHSIHGRALTLATGLAMTRPDLAVFVVTGDGDALSIGANHLVHALRRNMNITVLLFNNRIYGLTKGQYSPTSEVGQVTKSSPMGSVDQPLNPVSLALGAEATFVARALDSDKAGLEATLSAAAKHRGASLVEIYQNCSVFNDAAFEELKGPGSAESLIRLEEGKPIVFGTDNHLGVVSDPGGGVRVAEVSEVGSDAVLVHDPHTADPSRAFALSRLTDQGVIRRAPVGIFRDVERPSYDDQVRAQVNLAEQGQGRGDDAPLEKLLLGPDTWQVVYPRATRRPTV</sequence>
<dbReference type="STRING" id="64702.SAMN05443377_12027"/>
<protein>
    <submittedName>
        <fullName evidence="3">2-oxoglutarate ferredoxin oxidoreductase subunit beta</fullName>
    </submittedName>
</protein>
<name>A0A1H9TBD1_9ACTN</name>
<dbReference type="PANTHER" id="PTHR48084">
    <property type="entry name" value="2-OXOGLUTARATE OXIDOREDUCTASE SUBUNIT KORB-RELATED"/>
    <property type="match status" value="1"/>
</dbReference>
<dbReference type="AlphaFoldDB" id="A0A1H9TBD1"/>
<dbReference type="GO" id="GO:0016625">
    <property type="term" value="F:oxidoreductase activity, acting on the aldehyde or oxo group of donors, iron-sulfur protein as acceptor"/>
    <property type="evidence" value="ECO:0007669"/>
    <property type="project" value="UniProtKB-ARBA"/>
</dbReference>
<dbReference type="Gene3D" id="3.40.50.970">
    <property type="match status" value="1"/>
</dbReference>
<evidence type="ECO:0000313" key="3">
    <source>
        <dbReference type="EMBL" id="SER94089.1"/>
    </source>
</evidence>
<dbReference type="PANTHER" id="PTHR48084:SF4">
    <property type="entry name" value="2-OXOGLUTARATE OXIDOREDUCTASE SUBUNIT KORB"/>
    <property type="match status" value="1"/>
</dbReference>